<gene>
    <name evidence="9" type="ORF">FYJ60_10420</name>
</gene>
<feature type="transmembrane region" description="Helical" evidence="7">
    <location>
        <begin position="248"/>
        <end position="271"/>
    </location>
</feature>
<evidence type="ECO:0000256" key="5">
    <source>
        <dbReference type="ARBA" id="ARBA00022989"/>
    </source>
</evidence>
<dbReference type="EMBL" id="VUMV01000008">
    <property type="protein sequence ID" value="MST82730.1"/>
    <property type="molecule type" value="Genomic_DNA"/>
</dbReference>
<dbReference type="PANTHER" id="PTHR23517">
    <property type="entry name" value="RESISTANCE PROTEIN MDTM, PUTATIVE-RELATED-RELATED"/>
    <property type="match status" value="1"/>
</dbReference>
<evidence type="ECO:0000259" key="8">
    <source>
        <dbReference type="PROSITE" id="PS50850"/>
    </source>
</evidence>
<feature type="transmembrane region" description="Helical" evidence="7">
    <location>
        <begin position="278"/>
        <end position="298"/>
    </location>
</feature>
<feature type="transmembrane region" description="Helical" evidence="7">
    <location>
        <begin position="12"/>
        <end position="31"/>
    </location>
</feature>
<evidence type="ECO:0000256" key="3">
    <source>
        <dbReference type="ARBA" id="ARBA00022475"/>
    </source>
</evidence>
<evidence type="ECO:0000256" key="2">
    <source>
        <dbReference type="ARBA" id="ARBA00022448"/>
    </source>
</evidence>
<feature type="transmembrane region" description="Helical" evidence="7">
    <location>
        <begin position="168"/>
        <end position="188"/>
    </location>
</feature>
<evidence type="ECO:0000313" key="10">
    <source>
        <dbReference type="Proteomes" id="UP000466864"/>
    </source>
</evidence>
<evidence type="ECO:0000256" key="6">
    <source>
        <dbReference type="ARBA" id="ARBA00023136"/>
    </source>
</evidence>
<keyword evidence="2" id="KW-0813">Transport</keyword>
<feature type="transmembrane region" description="Helical" evidence="7">
    <location>
        <begin position="99"/>
        <end position="125"/>
    </location>
</feature>
<feature type="domain" description="Major facilitator superfamily (MFS) profile" evidence="8">
    <location>
        <begin position="1"/>
        <end position="398"/>
    </location>
</feature>
<dbReference type="RefSeq" id="WP_154458645.1">
    <property type="nucleotide sequence ID" value="NZ_VUMV01000008.1"/>
</dbReference>
<evidence type="ECO:0000256" key="7">
    <source>
        <dbReference type="SAM" id="Phobius"/>
    </source>
</evidence>
<dbReference type="AlphaFoldDB" id="A0A7X2P9U6"/>
<dbReference type="Pfam" id="PF07690">
    <property type="entry name" value="MFS_1"/>
    <property type="match status" value="1"/>
</dbReference>
<keyword evidence="10" id="KW-1185">Reference proteome</keyword>
<keyword evidence="6 7" id="KW-0472">Membrane</keyword>
<dbReference type="Gene3D" id="1.20.1250.20">
    <property type="entry name" value="MFS general substrate transporter like domains"/>
    <property type="match status" value="1"/>
</dbReference>
<dbReference type="GO" id="GO:0005886">
    <property type="term" value="C:plasma membrane"/>
    <property type="evidence" value="ECO:0007669"/>
    <property type="project" value="UniProtKB-SubCell"/>
</dbReference>
<accession>A0A7X2P9U6</accession>
<dbReference type="Proteomes" id="UP000466864">
    <property type="component" value="Unassembled WGS sequence"/>
</dbReference>
<feature type="transmembrane region" description="Helical" evidence="7">
    <location>
        <begin position="304"/>
        <end position="326"/>
    </location>
</feature>
<feature type="transmembrane region" description="Helical" evidence="7">
    <location>
        <begin position="209"/>
        <end position="228"/>
    </location>
</feature>
<feature type="transmembrane region" description="Helical" evidence="7">
    <location>
        <begin position="372"/>
        <end position="394"/>
    </location>
</feature>
<feature type="transmembrane region" description="Helical" evidence="7">
    <location>
        <begin position="75"/>
        <end position="93"/>
    </location>
</feature>
<organism evidence="9 10">
    <name type="scientific">Bilifractor porci</name>
    <dbReference type="NCBI Taxonomy" id="2606636"/>
    <lineage>
        <taxon>Bacteria</taxon>
        <taxon>Bacillati</taxon>
        <taxon>Bacillota</taxon>
        <taxon>Clostridia</taxon>
        <taxon>Lachnospirales</taxon>
        <taxon>Lachnospiraceae</taxon>
        <taxon>Bilifractor</taxon>
    </lineage>
</organism>
<proteinExistence type="predicted"/>
<feature type="transmembrane region" description="Helical" evidence="7">
    <location>
        <begin position="338"/>
        <end position="360"/>
    </location>
</feature>
<keyword evidence="3" id="KW-1003">Cell membrane</keyword>
<reference evidence="9 10" key="1">
    <citation type="submission" date="2019-08" db="EMBL/GenBank/DDBJ databases">
        <title>In-depth cultivation of the pig gut microbiome towards novel bacterial diversity and tailored functional studies.</title>
        <authorList>
            <person name="Wylensek D."/>
            <person name="Hitch T.C.A."/>
            <person name="Clavel T."/>
        </authorList>
    </citation>
    <scope>NUCLEOTIDE SEQUENCE [LARGE SCALE GENOMIC DNA]</scope>
    <source>
        <strain evidence="9 10">Oil+RF-744-WCA-WT-13</strain>
    </source>
</reference>
<comment type="caution">
    <text evidence="9">The sequence shown here is derived from an EMBL/GenBank/DDBJ whole genome shotgun (WGS) entry which is preliminary data.</text>
</comment>
<feature type="transmembrane region" description="Helical" evidence="7">
    <location>
        <begin position="137"/>
        <end position="162"/>
    </location>
</feature>
<evidence type="ECO:0000256" key="1">
    <source>
        <dbReference type="ARBA" id="ARBA00004651"/>
    </source>
</evidence>
<dbReference type="PROSITE" id="PS50850">
    <property type="entry name" value="MFS"/>
    <property type="match status" value="1"/>
</dbReference>
<dbReference type="GO" id="GO:0022857">
    <property type="term" value="F:transmembrane transporter activity"/>
    <property type="evidence" value="ECO:0007669"/>
    <property type="project" value="InterPro"/>
</dbReference>
<dbReference type="InterPro" id="IPR050171">
    <property type="entry name" value="MFS_Transporters"/>
</dbReference>
<dbReference type="InterPro" id="IPR036259">
    <property type="entry name" value="MFS_trans_sf"/>
</dbReference>
<keyword evidence="5 7" id="KW-1133">Transmembrane helix</keyword>
<evidence type="ECO:0000256" key="4">
    <source>
        <dbReference type="ARBA" id="ARBA00022692"/>
    </source>
</evidence>
<keyword evidence="4 7" id="KW-0812">Transmembrane</keyword>
<feature type="transmembrane region" description="Helical" evidence="7">
    <location>
        <begin position="43"/>
        <end position="63"/>
    </location>
</feature>
<sequence length="403" mass="43133">MNKAIHKKSLIGILIFCVAAMATNMTMGILAKIMQSYPDVSPVTVQSVLVGPALIGTIYAFFVGMLNRKIPAKRLLIFAQAALLLYGIIFWMGGGRVPIAVLICASGLAGFNQGSMNTIFGLLLMEAVPDDKKRGSLIGIGTAVMSIGGVVFTTVGGVIANVRWQNAYLLFFYYLIAIILELILLPNVTPEGSAAAPAAEKHQETSKGGMARVWILSIHYFFFFLWLYCFGTNCSEYVISTYKLGTAAEAGVAASCVTIGGIFAGLLYGVYSKVLKRFTVPCMMGLSVIGLAIAVFITDSLIGVYVAGILLGFAMMGANPYILEYLQELAPGAKYGKALSVFSGFMNAGMVVAIYVIAFLTQLVCGNGADVHYKFVVAFVGDLIVFALSFFVYLPKGKKADKQ</sequence>
<name>A0A7X2P9U6_9FIRM</name>
<dbReference type="InterPro" id="IPR020846">
    <property type="entry name" value="MFS_dom"/>
</dbReference>
<dbReference type="InterPro" id="IPR011701">
    <property type="entry name" value="MFS"/>
</dbReference>
<evidence type="ECO:0000313" key="9">
    <source>
        <dbReference type="EMBL" id="MST82730.1"/>
    </source>
</evidence>
<protein>
    <submittedName>
        <fullName evidence="9">MFS transporter</fullName>
    </submittedName>
</protein>
<comment type="subcellular location">
    <subcellularLocation>
        <location evidence="1">Cell membrane</location>
        <topology evidence="1">Multi-pass membrane protein</topology>
    </subcellularLocation>
</comment>
<dbReference type="SUPFAM" id="SSF103473">
    <property type="entry name" value="MFS general substrate transporter"/>
    <property type="match status" value="1"/>
</dbReference>